<dbReference type="AlphaFoldDB" id="A0A9W6INR0"/>
<evidence type="ECO:0000256" key="2">
    <source>
        <dbReference type="SAM" id="SignalP"/>
    </source>
</evidence>
<feature type="domain" description="Tyrosine specific protein phosphatases" evidence="3">
    <location>
        <begin position="214"/>
        <end position="284"/>
    </location>
</feature>
<dbReference type="PROSITE" id="PS00383">
    <property type="entry name" value="TYR_PHOSPHATASE_1"/>
    <property type="match status" value="1"/>
</dbReference>
<name>A0A9W6INR0_9PROT</name>
<evidence type="ECO:0000313" key="5">
    <source>
        <dbReference type="Proteomes" id="UP001143486"/>
    </source>
</evidence>
<organism evidence="4 5">
    <name type="scientific">Maricaulis virginensis</name>
    <dbReference type="NCBI Taxonomy" id="144022"/>
    <lineage>
        <taxon>Bacteria</taxon>
        <taxon>Pseudomonadati</taxon>
        <taxon>Pseudomonadota</taxon>
        <taxon>Alphaproteobacteria</taxon>
        <taxon>Maricaulales</taxon>
        <taxon>Maricaulaceae</taxon>
        <taxon>Maricaulis</taxon>
    </lineage>
</organism>
<dbReference type="PROSITE" id="PS50056">
    <property type="entry name" value="TYR_PHOSPHATASE_2"/>
    <property type="match status" value="1"/>
</dbReference>
<dbReference type="Gene3D" id="3.90.190.10">
    <property type="entry name" value="Protein tyrosine phosphatase superfamily"/>
    <property type="match status" value="1"/>
</dbReference>
<evidence type="ECO:0000259" key="3">
    <source>
        <dbReference type="PROSITE" id="PS50056"/>
    </source>
</evidence>
<dbReference type="Proteomes" id="UP001143486">
    <property type="component" value="Unassembled WGS sequence"/>
</dbReference>
<dbReference type="InterPro" id="IPR026893">
    <property type="entry name" value="Tyr/Ser_Pase_IphP-type"/>
</dbReference>
<dbReference type="GO" id="GO:0004721">
    <property type="term" value="F:phosphoprotein phosphatase activity"/>
    <property type="evidence" value="ECO:0007669"/>
    <property type="project" value="InterPro"/>
</dbReference>
<dbReference type="PANTHER" id="PTHR31126:SF1">
    <property type="entry name" value="TYROSINE SPECIFIC PROTEIN PHOSPHATASES DOMAIN-CONTAINING PROTEIN"/>
    <property type="match status" value="1"/>
</dbReference>
<dbReference type="RefSeq" id="WP_271186792.1">
    <property type="nucleotide sequence ID" value="NZ_BSFE01000004.1"/>
</dbReference>
<gene>
    <name evidence="4" type="ORF">GCM10017621_19330</name>
</gene>
<protein>
    <submittedName>
        <fullName evidence="4">Protein-tyrosine-phosphatase</fullName>
    </submittedName>
</protein>
<keyword evidence="5" id="KW-1185">Reference proteome</keyword>
<reference evidence="4" key="1">
    <citation type="journal article" date="2014" name="Int. J. Syst. Evol. Microbiol.">
        <title>Complete genome sequence of Corynebacterium casei LMG S-19264T (=DSM 44701T), isolated from a smear-ripened cheese.</title>
        <authorList>
            <consortium name="US DOE Joint Genome Institute (JGI-PGF)"/>
            <person name="Walter F."/>
            <person name="Albersmeier A."/>
            <person name="Kalinowski J."/>
            <person name="Ruckert C."/>
        </authorList>
    </citation>
    <scope>NUCLEOTIDE SEQUENCE</scope>
    <source>
        <strain evidence="4">VKM B-1513</strain>
    </source>
</reference>
<comment type="similarity">
    <text evidence="1">Belongs to the protein-tyrosine phosphatase family.</text>
</comment>
<evidence type="ECO:0000313" key="4">
    <source>
        <dbReference type="EMBL" id="GLK52425.1"/>
    </source>
</evidence>
<dbReference type="InterPro" id="IPR029021">
    <property type="entry name" value="Prot-tyrosine_phosphatase-like"/>
</dbReference>
<dbReference type="PANTHER" id="PTHR31126">
    <property type="entry name" value="TYROSINE-PROTEIN PHOSPHATASE"/>
    <property type="match status" value="1"/>
</dbReference>
<dbReference type="InterPro" id="IPR016130">
    <property type="entry name" value="Tyr_Pase_AS"/>
</dbReference>
<comment type="caution">
    <text evidence="4">The sequence shown here is derived from an EMBL/GenBank/DDBJ whole genome shotgun (WGS) entry which is preliminary data.</text>
</comment>
<reference evidence="4" key="2">
    <citation type="submission" date="2023-01" db="EMBL/GenBank/DDBJ databases">
        <authorList>
            <person name="Sun Q."/>
            <person name="Evtushenko L."/>
        </authorList>
    </citation>
    <scope>NUCLEOTIDE SEQUENCE</scope>
    <source>
        <strain evidence="4">VKM B-1513</strain>
    </source>
</reference>
<dbReference type="SUPFAM" id="SSF52799">
    <property type="entry name" value="(Phosphotyrosine protein) phosphatases II"/>
    <property type="match status" value="1"/>
</dbReference>
<dbReference type="EMBL" id="BSFE01000004">
    <property type="protein sequence ID" value="GLK52425.1"/>
    <property type="molecule type" value="Genomic_DNA"/>
</dbReference>
<feature type="signal peptide" evidence="2">
    <location>
        <begin position="1"/>
        <end position="20"/>
    </location>
</feature>
<keyword evidence="2" id="KW-0732">Signal</keyword>
<sequence>MYRNLFAGIAALALTAAAHAEAPLAEAIRTADGMIAVSWTLEGPVDVFVAHEADAGIGEATPLSMDDEDRNVTYQPAGTGRPYFLLRPEAGAVIEVAERVLPLEGGRNFRDLGGYRTADGQSVKWGRLYRSGAMHELTSRDYQYLADLDIAVICDFRANSERAEEPTEWAGGPAEHIDWDYEMDTSGFAAAFAGELSPERSAAAMTEFYRQAPTEFAPRYAVMFERIAAGDLPLAFHCTAGKDRTGVAAGLILTALGVPRETILADYAMSDDLVDYMAELREERETIDPEDPMAFWAQLPEAVIAPFMASDPAYLQAALEQIEADHGSVETYLLEALDVSEADLAAMRRELLE</sequence>
<accession>A0A9W6INR0</accession>
<dbReference type="Pfam" id="PF13350">
    <property type="entry name" value="Y_phosphatase3"/>
    <property type="match status" value="1"/>
</dbReference>
<dbReference type="InterPro" id="IPR000387">
    <property type="entry name" value="Tyr_Pase_dom"/>
</dbReference>
<evidence type="ECO:0000256" key="1">
    <source>
        <dbReference type="ARBA" id="ARBA00009580"/>
    </source>
</evidence>
<feature type="chain" id="PRO_5040792629" evidence="2">
    <location>
        <begin position="21"/>
        <end position="353"/>
    </location>
</feature>
<proteinExistence type="inferred from homology"/>